<evidence type="ECO:0000313" key="3">
    <source>
        <dbReference type="EMBL" id="GGF25819.1"/>
    </source>
</evidence>
<dbReference type="PANTHER" id="PTHR46401:SF2">
    <property type="entry name" value="GLYCOSYLTRANSFERASE WBBK-RELATED"/>
    <property type="match status" value="1"/>
</dbReference>
<comment type="caution">
    <text evidence="3">The sequence shown here is derived from an EMBL/GenBank/DDBJ whole genome shotgun (WGS) entry which is preliminary data.</text>
</comment>
<dbReference type="RefSeq" id="WP_137404040.1">
    <property type="nucleotide sequence ID" value="NZ_BMIU01000005.1"/>
</dbReference>
<name>A0ABQ1US70_9BACT</name>
<dbReference type="Proteomes" id="UP000647339">
    <property type="component" value="Unassembled WGS sequence"/>
</dbReference>
<dbReference type="SUPFAM" id="SSF53756">
    <property type="entry name" value="UDP-Glycosyltransferase/glycogen phosphorylase"/>
    <property type="match status" value="1"/>
</dbReference>
<keyword evidence="1" id="KW-0808">Transferase</keyword>
<dbReference type="InterPro" id="IPR001296">
    <property type="entry name" value="Glyco_trans_1"/>
</dbReference>
<evidence type="ECO:0000259" key="2">
    <source>
        <dbReference type="Pfam" id="PF00534"/>
    </source>
</evidence>
<dbReference type="CDD" id="cd03801">
    <property type="entry name" value="GT4_PimA-like"/>
    <property type="match status" value="1"/>
</dbReference>
<protein>
    <recommendedName>
        <fullName evidence="2">Glycosyl transferase family 1 domain-containing protein</fullName>
    </recommendedName>
</protein>
<evidence type="ECO:0000313" key="4">
    <source>
        <dbReference type="Proteomes" id="UP000647339"/>
    </source>
</evidence>
<organism evidence="3 4">
    <name type="scientific">Echinicola rosea</name>
    <dbReference type="NCBI Taxonomy" id="1807691"/>
    <lineage>
        <taxon>Bacteria</taxon>
        <taxon>Pseudomonadati</taxon>
        <taxon>Bacteroidota</taxon>
        <taxon>Cytophagia</taxon>
        <taxon>Cytophagales</taxon>
        <taxon>Cyclobacteriaceae</taxon>
        <taxon>Echinicola</taxon>
    </lineage>
</organism>
<dbReference type="EMBL" id="BMIU01000005">
    <property type="protein sequence ID" value="GGF25819.1"/>
    <property type="molecule type" value="Genomic_DNA"/>
</dbReference>
<proteinExistence type="predicted"/>
<dbReference type="PANTHER" id="PTHR46401">
    <property type="entry name" value="GLYCOSYLTRANSFERASE WBBK-RELATED"/>
    <property type="match status" value="1"/>
</dbReference>
<reference evidence="4" key="1">
    <citation type="journal article" date="2019" name="Int. J. Syst. Evol. Microbiol.">
        <title>The Global Catalogue of Microorganisms (GCM) 10K type strain sequencing project: providing services to taxonomists for standard genome sequencing and annotation.</title>
        <authorList>
            <consortium name="The Broad Institute Genomics Platform"/>
            <consortium name="The Broad Institute Genome Sequencing Center for Infectious Disease"/>
            <person name="Wu L."/>
            <person name="Ma J."/>
        </authorList>
    </citation>
    <scope>NUCLEOTIDE SEQUENCE [LARGE SCALE GENOMIC DNA]</scope>
    <source>
        <strain evidence="4">CGMCC 1.15407</strain>
    </source>
</reference>
<feature type="domain" description="Glycosyl transferase family 1" evidence="2">
    <location>
        <begin position="211"/>
        <end position="356"/>
    </location>
</feature>
<sequence length="383" mass="43720">MKVAYITYPWFLDFSIEYIRELSKRVSLHVFVLTSEGKLSSTIFSLKEAPCKKSKDAYSFKEVKGALKDAVFFESYISGCASVDFMFFPKKRVGLEGIKRNRQLGKLINSIGPDVVHFDDISIELFALPLFVKRGKWVIDVHDPKPHSGEQDWRRKLIRTLMYPRAAFFLTFSEHSKNTFQSIYGKQKTVHNLSLVPYTFYAKYQSADAALQVPENYLLFVGRVSQYKGVEDLLRSFREISKMYPDLKLVIAGKWKANFTVPDELITNEQVMIINRFLENEEVATLVRHCRAVVCPYKDATQSGVVMTSFGLEKKVIVSNVGGLPEAVFQESGLIYDRSRKDGLTTALKSFLDDPANGLAFQERKEITALYNTAKLVKLYQAI</sequence>
<dbReference type="Gene3D" id="3.40.50.2000">
    <property type="entry name" value="Glycogen Phosphorylase B"/>
    <property type="match status" value="2"/>
</dbReference>
<gene>
    <name evidence="3" type="ORF">GCM10011339_12420</name>
</gene>
<keyword evidence="4" id="KW-1185">Reference proteome</keyword>
<accession>A0ABQ1US70</accession>
<dbReference type="Pfam" id="PF00534">
    <property type="entry name" value="Glycos_transf_1"/>
    <property type="match status" value="1"/>
</dbReference>
<evidence type="ECO:0000256" key="1">
    <source>
        <dbReference type="ARBA" id="ARBA00022679"/>
    </source>
</evidence>